<organism evidence="3 4">
    <name type="scientific">Microbacterium horticulturae</name>
    <dbReference type="NCBI Taxonomy" id="3028316"/>
    <lineage>
        <taxon>Bacteria</taxon>
        <taxon>Bacillati</taxon>
        <taxon>Actinomycetota</taxon>
        <taxon>Actinomycetes</taxon>
        <taxon>Micrococcales</taxon>
        <taxon>Microbacteriaceae</taxon>
        <taxon>Microbacterium</taxon>
    </lineage>
</organism>
<evidence type="ECO:0000313" key="4">
    <source>
        <dbReference type="Proteomes" id="UP001214553"/>
    </source>
</evidence>
<name>A0ABY8BTG0_9MICO</name>
<evidence type="ECO:0000313" key="3">
    <source>
        <dbReference type="EMBL" id="WEG07451.1"/>
    </source>
</evidence>
<evidence type="ECO:0000256" key="2">
    <source>
        <dbReference type="SAM" id="SignalP"/>
    </source>
</evidence>
<feature type="region of interest" description="Disordered" evidence="1">
    <location>
        <begin position="30"/>
        <end position="63"/>
    </location>
</feature>
<reference evidence="3 4" key="1">
    <citation type="submission" date="2023-03" db="EMBL/GenBank/DDBJ databases">
        <title>Genome sequence of Microbacterium sp. KACC 23027.</title>
        <authorList>
            <person name="Kim S."/>
            <person name="Heo J."/>
            <person name="Kwon S.-W."/>
        </authorList>
    </citation>
    <scope>NUCLEOTIDE SEQUENCE [LARGE SCALE GENOMIC DNA]</scope>
    <source>
        <strain evidence="3 4">KACC 23027</strain>
    </source>
</reference>
<feature type="compositionally biased region" description="Low complexity" evidence="1">
    <location>
        <begin position="30"/>
        <end position="53"/>
    </location>
</feature>
<keyword evidence="4" id="KW-1185">Reference proteome</keyword>
<evidence type="ECO:0000256" key="1">
    <source>
        <dbReference type="SAM" id="MobiDB-lite"/>
    </source>
</evidence>
<keyword evidence="2" id="KW-0732">Signal</keyword>
<dbReference type="PROSITE" id="PS51257">
    <property type="entry name" value="PROKAR_LIPOPROTEIN"/>
    <property type="match status" value="1"/>
</dbReference>
<dbReference type="Proteomes" id="UP001214553">
    <property type="component" value="Chromosome"/>
</dbReference>
<protein>
    <submittedName>
        <fullName evidence="3">Uncharacterized protein</fullName>
    </submittedName>
</protein>
<feature type="signal peptide" evidence="2">
    <location>
        <begin position="1"/>
        <end position="26"/>
    </location>
</feature>
<proteinExistence type="predicted"/>
<gene>
    <name evidence="3" type="ORF">PU630_09245</name>
</gene>
<accession>A0ABY8BTG0</accession>
<sequence>MTSHRTRHIALALSCGALLVALTACGDDSATSAPATPGASAPIAGSQVTPTADATDDTVGDPGTPTCEAILPAETVSAFTDAGWTSRQDPFYVGNTELSDGLQCIWGNPEVASDDVQVYGWAPLSGDEAQQVTDELTAQGWVESEENGAKYFVAPDDAPMGMAYRIAGDELTVSDTKQGLLLIEWPPAG</sequence>
<dbReference type="RefSeq" id="WP_275276790.1">
    <property type="nucleotide sequence ID" value="NZ_CP119108.1"/>
</dbReference>
<feature type="chain" id="PRO_5047430770" evidence="2">
    <location>
        <begin position="27"/>
        <end position="189"/>
    </location>
</feature>
<dbReference type="EMBL" id="CP119108">
    <property type="protein sequence ID" value="WEG07451.1"/>
    <property type="molecule type" value="Genomic_DNA"/>
</dbReference>